<dbReference type="KEGG" id="lbt:AYR52_04670"/>
<evidence type="ECO:0000313" key="6">
    <source>
        <dbReference type="EMBL" id="ANK62830.1"/>
    </source>
</evidence>
<name>A0A192H384_9LACO</name>
<dbReference type="GO" id="GO:0016491">
    <property type="term" value="F:oxidoreductase activity"/>
    <property type="evidence" value="ECO:0007669"/>
    <property type="project" value="UniProtKB-UniRule"/>
</dbReference>
<dbReference type="AlphaFoldDB" id="A0A192H384"/>
<accession>A0A192H384</accession>
<keyword evidence="3 5" id="KW-0288">FMN</keyword>
<dbReference type="SUPFAM" id="SSF55469">
    <property type="entry name" value="FMN-dependent nitroreductase-like"/>
    <property type="match status" value="1"/>
</dbReference>
<evidence type="ECO:0000256" key="1">
    <source>
        <dbReference type="ARBA" id="ARBA00008366"/>
    </source>
</evidence>
<dbReference type="OrthoDB" id="9775805at2"/>
<evidence type="ECO:0000256" key="5">
    <source>
        <dbReference type="PIRNR" id="PIRNR005426"/>
    </source>
</evidence>
<dbReference type="Pfam" id="PF00881">
    <property type="entry name" value="Nitroreductase"/>
    <property type="match status" value="1"/>
</dbReference>
<gene>
    <name evidence="6" type="ORF">AYR53_08725</name>
</gene>
<dbReference type="Gene3D" id="3.40.109.10">
    <property type="entry name" value="NADH Oxidase"/>
    <property type="match status" value="1"/>
</dbReference>
<dbReference type="RefSeq" id="WP_068224503.1">
    <property type="nucleotide sequence ID" value="NZ_CP014623.1"/>
</dbReference>
<dbReference type="GeneID" id="42982340"/>
<sequence length="256" mass="28527">MSDLNTTLALLTHHKTIRQFKPQPIATDIIEKLIATAQHTATSNFCQNYSIISVTDSAKKRAIAAISGQDYVANNGHLLIMIADQQRNQQLALAEHEPDKLLHSTDKFLAAVFDTVLVTQSLVVAAESIGIGSVILGSVLNDAQQMIQLLELPPLTFPLLGLALGYPEQDPSEKPRLPERAVHFTNHYPRKPVALTNYNQQVQAYYQNRRQTPRTTNYQQHIAQSISQELGNRADLAAIIQAQGFLLDFKTDREDH</sequence>
<dbReference type="InterPro" id="IPR000415">
    <property type="entry name" value="Nitroreductase-like"/>
</dbReference>
<dbReference type="STRING" id="375175.AYR53_08725"/>
<dbReference type="InterPro" id="IPR029479">
    <property type="entry name" value="Nitroreductase"/>
</dbReference>
<protein>
    <submittedName>
        <fullName evidence="6">Uncharacterized protein</fullName>
    </submittedName>
</protein>
<keyword evidence="4 5" id="KW-0560">Oxidoreductase</keyword>
<dbReference type="PANTHER" id="PTHR43425">
    <property type="entry name" value="OXYGEN-INSENSITIVE NADPH NITROREDUCTASE"/>
    <property type="match status" value="1"/>
</dbReference>
<keyword evidence="7" id="KW-1185">Reference proteome</keyword>
<dbReference type="EMBL" id="CP014873">
    <property type="protein sequence ID" value="ANK62830.1"/>
    <property type="molecule type" value="Genomic_DNA"/>
</dbReference>
<dbReference type="PANTHER" id="PTHR43425:SF2">
    <property type="entry name" value="OXYGEN-INSENSITIVE NADPH NITROREDUCTASE"/>
    <property type="match status" value="1"/>
</dbReference>
<evidence type="ECO:0000256" key="2">
    <source>
        <dbReference type="ARBA" id="ARBA00022630"/>
    </source>
</evidence>
<dbReference type="Proteomes" id="UP000078582">
    <property type="component" value="Chromosome"/>
</dbReference>
<evidence type="ECO:0000256" key="3">
    <source>
        <dbReference type="ARBA" id="ARBA00022643"/>
    </source>
</evidence>
<keyword evidence="2 5" id="KW-0285">Flavoprotein</keyword>
<evidence type="ECO:0000256" key="4">
    <source>
        <dbReference type="ARBA" id="ARBA00023002"/>
    </source>
</evidence>
<comment type="similarity">
    <text evidence="1 5">Belongs to the flavin oxidoreductase frp family.</text>
</comment>
<reference evidence="6 7" key="1">
    <citation type="submission" date="2016-03" db="EMBL/GenBank/DDBJ databases">
        <title>Pediococcus and Lactobacillus from brewery environment - whole genome sequencing and assembly.</title>
        <authorList>
            <person name="Behr J."/>
            <person name="Geissler A.J."/>
            <person name="Vogel R.F."/>
        </authorList>
    </citation>
    <scope>NUCLEOTIDE SEQUENCE [LARGE SCALE GENOMIC DNA]</scope>
    <source>
        <strain evidence="6 7">TMW 1.1989</strain>
    </source>
</reference>
<dbReference type="PIRSF" id="PIRSF005426">
    <property type="entry name" value="Frp"/>
    <property type="match status" value="1"/>
</dbReference>
<evidence type="ECO:0000313" key="7">
    <source>
        <dbReference type="Proteomes" id="UP000078582"/>
    </source>
</evidence>
<keyword evidence="5" id="KW-0521">NADP</keyword>
<dbReference type="InterPro" id="IPR016446">
    <property type="entry name" value="Flavin_OxRdtase_Frp"/>
</dbReference>
<proteinExistence type="inferred from homology"/>
<organism evidence="6 7">
    <name type="scientific">Loigolactobacillus backii</name>
    <dbReference type="NCBI Taxonomy" id="375175"/>
    <lineage>
        <taxon>Bacteria</taxon>
        <taxon>Bacillati</taxon>
        <taxon>Bacillota</taxon>
        <taxon>Bacilli</taxon>
        <taxon>Lactobacillales</taxon>
        <taxon>Lactobacillaceae</taxon>
        <taxon>Loigolactobacillus</taxon>
    </lineage>
</organism>